<dbReference type="InterPro" id="IPR016131">
    <property type="entry name" value="Haemerythrin_Fe_BS"/>
</dbReference>
<gene>
    <name evidence="8" type="ORF">SAMN02745120_2636</name>
</gene>
<evidence type="ECO:0000256" key="1">
    <source>
        <dbReference type="ARBA" id="ARBA00010587"/>
    </source>
</evidence>
<dbReference type="InterPro" id="IPR050469">
    <property type="entry name" value="Diguanylate_Cyclase"/>
</dbReference>
<dbReference type="AlphaFoldDB" id="A0A1T5D842"/>
<dbReference type="GO" id="GO:1902201">
    <property type="term" value="P:negative regulation of bacterial-type flagellum-dependent cell motility"/>
    <property type="evidence" value="ECO:0007669"/>
    <property type="project" value="TreeGrafter"/>
</dbReference>
<dbReference type="SMART" id="SM00086">
    <property type="entry name" value="PAC"/>
    <property type="match status" value="2"/>
</dbReference>
<reference evidence="9" key="1">
    <citation type="submission" date="2017-02" db="EMBL/GenBank/DDBJ databases">
        <authorList>
            <person name="Varghese N."/>
            <person name="Submissions S."/>
        </authorList>
    </citation>
    <scope>NUCLEOTIDE SEQUENCE [LARGE SCALE GENOMIC DNA]</scope>
    <source>
        <strain evidence="9">ATCC 35199</strain>
    </source>
</reference>
<evidence type="ECO:0000313" key="8">
    <source>
        <dbReference type="EMBL" id="SKB67660.1"/>
    </source>
</evidence>
<dbReference type="OrthoDB" id="9804747at2"/>
<proteinExistence type="inferred from homology"/>
<dbReference type="InterPro" id="IPR012827">
    <property type="entry name" value="Hemerythrin_metal-bd"/>
</dbReference>
<comment type="similarity">
    <text evidence="1">Belongs to the hemerythrin family.</text>
</comment>
<dbReference type="Pfam" id="PF13426">
    <property type="entry name" value="PAS_9"/>
    <property type="match status" value="2"/>
</dbReference>
<dbReference type="Pfam" id="PF00990">
    <property type="entry name" value="GGDEF"/>
    <property type="match status" value="1"/>
</dbReference>
<keyword evidence="3" id="KW-0408">Iron</keyword>
<keyword evidence="4" id="KW-0812">Transmembrane</keyword>
<dbReference type="SUPFAM" id="SSF47188">
    <property type="entry name" value="Hemerythrin-like"/>
    <property type="match status" value="1"/>
</dbReference>
<dbReference type="FunFam" id="3.30.70.270:FF:000001">
    <property type="entry name" value="Diguanylate cyclase domain protein"/>
    <property type="match status" value="1"/>
</dbReference>
<feature type="transmembrane region" description="Helical" evidence="4">
    <location>
        <begin position="154"/>
        <end position="177"/>
    </location>
</feature>
<dbReference type="InterPro" id="IPR000160">
    <property type="entry name" value="GGDEF_dom"/>
</dbReference>
<dbReference type="PANTHER" id="PTHR45138">
    <property type="entry name" value="REGULATORY COMPONENTS OF SENSORY TRANSDUCTION SYSTEM"/>
    <property type="match status" value="1"/>
</dbReference>
<accession>A0A1T5D842</accession>
<dbReference type="InterPro" id="IPR035965">
    <property type="entry name" value="PAS-like_dom_sf"/>
</dbReference>
<feature type="domain" description="PAS" evidence="5">
    <location>
        <begin position="372"/>
        <end position="426"/>
    </location>
</feature>
<name>A0A1T5D842_9FIRM</name>
<evidence type="ECO:0000259" key="5">
    <source>
        <dbReference type="PROSITE" id="PS50112"/>
    </source>
</evidence>
<dbReference type="SMART" id="SM00267">
    <property type="entry name" value="GGDEF"/>
    <property type="match status" value="1"/>
</dbReference>
<dbReference type="EMBL" id="FUYN01000007">
    <property type="protein sequence ID" value="SKB67660.1"/>
    <property type="molecule type" value="Genomic_DNA"/>
</dbReference>
<dbReference type="PANTHER" id="PTHR45138:SF9">
    <property type="entry name" value="DIGUANYLATE CYCLASE DGCM-RELATED"/>
    <property type="match status" value="1"/>
</dbReference>
<sequence>MNFDVYSATIGITIAIVFQFIALIFHVKMHKKEQFIMWWVLGMGLSVVGLLTIYLRTFPSLNRGALIVSNALTIFGQGAFFIAIESYLNKNIKVNKLKTILATGIIVLIYFSVFSEITVLRMLTTSIVLLVFSVLIVRRLYLSKSDDNKDNMNFMIATFSINAFYWITRATIVIFILPTHPEIYDIILIFSYIMVLLVCTLGTLGLIFLINKNLVEREEKERLKAEKERLKFLTIIETSPDLILVSKLSDGEIVLANKVFLDTLGYHTDEVVAKTTLELNIWENSEARAKFANDLKINKRLNHYESNFVRKDGTKFIGSMSVTTITIEDEEFIIGIVRDVTELKEIEEILQESKNKFETIAMSSASWEAWFDEKGVLVWTNDLIEAITGFTAEEGFAKNDLIRNLLISDDSQETLDEKFKTTLELQRGGSSEARIKSKDGSCKWILINWRPVISDKKDFKGFRTSIVDITEKKKAEFAAAELAQQLKKEKEVAEKNSLTDGMTGLANRRYLDEQIMLEYFRMKRTGEKLSIIMIDVDFFKLYNDAYGHLQGDECLKMVAKVLKTTIKRATDIAARYGGEEFVVLLPDTDEIGAIKVAETLRANVEAMKMEHKDSRISDVVTVSIGVATFDKHSLVAPENLVQKADEALYEAKNSGRNKVMPRAEELKVLDSSDFLKVVWSSKFESGHEGIDAQHKELFDDSNEIFESILSIKTKEEQLESLMKIMDDLKEHFDYEEEVLREIGYPEVNYHAVSHMNLINNAKLFIDKFQKDEVEIIEVLNFIIFEVIADHLYRQDRLYFPYLEKV</sequence>
<evidence type="ECO:0000256" key="4">
    <source>
        <dbReference type="SAM" id="Phobius"/>
    </source>
</evidence>
<dbReference type="Gene3D" id="3.30.70.270">
    <property type="match status" value="1"/>
</dbReference>
<dbReference type="NCBIfam" id="TIGR02481">
    <property type="entry name" value="hemeryth_dom"/>
    <property type="match status" value="1"/>
</dbReference>
<dbReference type="CDD" id="cd01949">
    <property type="entry name" value="GGDEF"/>
    <property type="match status" value="1"/>
</dbReference>
<dbReference type="CDD" id="cd12107">
    <property type="entry name" value="Hemerythrin"/>
    <property type="match status" value="1"/>
</dbReference>
<dbReference type="GO" id="GO:0043709">
    <property type="term" value="P:cell adhesion involved in single-species biofilm formation"/>
    <property type="evidence" value="ECO:0007669"/>
    <property type="project" value="TreeGrafter"/>
</dbReference>
<dbReference type="RefSeq" id="WP_079590421.1">
    <property type="nucleotide sequence ID" value="NZ_FUYN01000007.1"/>
</dbReference>
<dbReference type="NCBIfam" id="TIGR00229">
    <property type="entry name" value="sensory_box"/>
    <property type="match status" value="2"/>
</dbReference>
<dbReference type="GO" id="GO:0046872">
    <property type="term" value="F:metal ion binding"/>
    <property type="evidence" value="ECO:0007669"/>
    <property type="project" value="UniProtKB-KW"/>
</dbReference>
<dbReference type="InterPro" id="IPR000700">
    <property type="entry name" value="PAS-assoc_C"/>
</dbReference>
<dbReference type="InterPro" id="IPR029787">
    <property type="entry name" value="Nucleotide_cyclase"/>
</dbReference>
<dbReference type="Gene3D" id="1.20.120.50">
    <property type="entry name" value="Hemerythrin-like"/>
    <property type="match status" value="1"/>
</dbReference>
<feature type="domain" description="PAC" evidence="6">
    <location>
        <begin position="302"/>
        <end position="352"/>
    </location>
</feature>
<feature type="transmembrane region" description="Helical" evidence="4">
    <location>
        <begin position="6"/>
        <end position="25"/>
    </location>
</feature>
<dbReference type="InterPro" id="IPR000014">
    <property type="entry name" value="PAS"/>
</dbReference>
<dbReference type="PROSITE" id="PS00550">
    <property type="entry name" value="HEMERYTHRINS"/>
    <property type="match status" value="1"/>
</dbReference>
<dbReference type="InterPro" id="IPR035938">
    <property type="entry name" value="Hemerythrin-like_sf"/>
</dbReference>
<dbReference type="Proteomes" id="UP000243406">
    <property type="component" value="Unassembled WGS sequence"/>
</dbReference>
<feature type="domain" description="PAS" evidence="5">
    <location>
        <begin position="228"/>
        <end position="277"/>
    </location>
</feature>
<dbReference type="PROSITE" id="PS50887">
    <property type="entry name" value="GGDEF"/>
    <property type="match status" value="1"/>
</dbReference>
<organism evidence="8 9">
    <name type="scientific">Acetoanaerobium noterae</name>
    <dbReference type="NCBI Taxonomy" id="745369"/>
    <lineage>
        <taxon>Bacteria</taxon>
        <taxon>Bacillati</taxon>
        <taxon>Bacillota</taxon>
        <taxon>Clostridia</taxon>
        <taxon>Peptostreptococcales</taxon>
        <taxon>Filifactoraceae</taxon>
        <taxon>Acetoanaerobium</taxon>
    </lineage>
</organism>
<feature type="transmembrane region" description="Helical" evidence="4">
    <location>
        <begin position="100"/>
        <end position="117"/>
    </location>
</feature>
<dbReference type="SMART" id="SM00091">
    <property type="entry name" value="PAS"/>
    <property type="match status" value="2"/>
</dbReference>
<dbReference type="Gene3D" id="3.30.450.20">
    <property type="entry name" value="PAS domain"/>
    <property type="match status" value="2"/>
</dbReference>
<dbReference type="PROSITE" id="PS50113">
    <property type="entry name" value="PAC"/>
    <property type="match status" value="2"/>
</dbReference>
<feature type="transmembrane region" description="Helical" evidence="4">
    <location>
        <begin position="67"/>
        <end position="88"/>
    </location>
</feature>
<feature type="domain" description="PAC" evidence="6">
    <location>
        <begin position="429"/>
        <end position="481"/>
    </location>
</feature>
<feature type="transmembrane region" description="Helical" evidence="4">
    <location>
        <begin position="123"/>
        <end position="142"/>
    </location>
</feature>
<protein>
    <submittedName>
        <fullName evidence="8">PAS domain S-box-containing protein/diguanylate cyclase (GGDEF) domain-containing protein/hemerythrin-like metal-binding domain protein</fullName>
    </submittedName>
</protein>
<evidence type="ECO:0000256" key="2">
    <source>
        <dbReference type="ARBA" id="ARBA00022723"/>
    </source>
</evidence>
<feature type="domain" description="GGDEF" evidence="7">
    <location>
        <begin position="527"/>
        <end position="664"/>
    </location>
</feature>
<evidence type="ECO:0000259" key="6">
    <source>
        <dbReference type="PROSITE" id="PS50113"/>
    </source>
</evidence>
<evidence type="ECO:0000313" key="9">
    <source>
        <dbReference type="Proteomes" id="UP000243406"/>
    </source>
</evidence>
<keyword evidence="4" id="KW-0472">Membrane</keyword>
<keyword evidence="4" id="KW-1133">Transmembrane helix</keyword>
<dbReference type="InterPro" id="IPR001610">
    <property type="entry name" value="PAC"/>
</dbReference>
<dbReference type="PROSITE" id="PS50112">
    <property type="entry name" value="PAS"/>
    <property type="match status" value="2"/>
</dbReference>
<dbReference type="SUPFAM" id="SSF55073">
    <property type="entry name" value="Nucleotide cyclase"/>
    <property type="match status" value="1"/>
</dbReference>
<dbReference type="GO" id="GO:0052621">
    <property type="term" value="F:diguanylate cyclase activity"/>
    <property type="evidence" value="ECO:0007669"/>
    <property type="project" value="TreeGrafter"/>
</dbReference>
<feature type="transmembrane region" description="Helical" evidence="4">
    <location>
        <begin position="37"/>
        <end position="55"/>
    </location>
</feature>
<dbReference type="GO" id="GO:0005886">
    <property type="term" value="C:plasma membrane"/>
    <property type="evidence" value="ECO:0007669"/>
    <property type="project" value="TreeGrafter"/>
</dbReference>
<dbReference type="InterPro" id="IPR043128">
    <property type="entry name" value="Rev_trsase/Diguanyl_cyclase"/>
</dbReference>
<feature type="transmembrane region" description="Helical" evidence="4">
    <location>
        <begin position="183"/>
        <end position="210"/>
    </location>
</feature>
<keyword evidence="2" id="KW-0479">Metal-binding</keyword>
<evidence type="ECO:0000256" key="3">
    <source>
        <dbReference type="ARBA" id="ARBA00023004"/>
    </source>
</evidence>
<dbReference type="CDD" id="cd00130">
    <property type="entry name" value="PAS"/>
    <property type="match status" value="2"/>
</dbReference>
<dbReference type="SUPFAM" id="SSF55785">
    <property type="entry name" value="PYP-like sensor domain (PAS domain)"/>
    <property type="match status" value="2"/>
</dbReference>
<keyword evidence="9" id="KW-1185">Reference proteome</keyword>
<dbReference type="NCBIfam" id="TIGR00254">
    <property type="entry name" value="GGDEF"/>
    <property type="match status" value="1"/>
</dbReference>
<evidence type="ECO:0000259" key="7">
    <source>
        <dbReference type="PROSITE" id="PS50887"/>
    </source>
</evidence>